<accession>A0ABD0V737</accession>
<proteinExistence type="predicted"/>
<keyword evidence="2" id="KW-1185">Reference proteome</keyword>
<evidence type="ECO:0000313" key="1">
    <source>
        <dbReference type="EMBL" id="KAL0920804.1"/>
    </source>
</evidence>
<dbReference type="Proteomes" id="UP001552299">
    <property type="component" value="Unassembled WGS sequence"/>
</dbReference>
<sequence length="135" mass="15454">MLNLEVAQEWSARVSGEDWQAGVCSMLERRRAKQEQMHEPKACRSERCIRHRQADHGRNNEGRRRAWFKIGRSTSWSCGSEHTMEAVCKRDSARFDGFARGVSARSLSNRTSQAILHIAEARAMVLRSSKIPINK</sequence>
<name>A0ABD0V737_DENTH</name>
<reference evidence="1 2" key="1">
    <citation type="journal article" date="2024" name="Plant Biotechnol. J.">
        <title>Dendrobium thyrsiflorum genome and its molecular insights into genes involved in important horticultural traits.</title>
        <authorList>
            <person name="Chen B."/>
            <person name="Wang J.Y."/>
            <person name="Zheng P.J."/>
            <person name="Li K.L."/>
            <person name="Liang Y.M."/>
            <person name="Chen X.F."/>
            <person name="Zhang C."/>
            <person name="Zhao X."/>
            <person name="He X."/>
            <person name="Zhang G.Q."/>
            <person name="Liu Z.J."/>
            <person name="Xu Q."/>
        </authorList>
    </citation>
    <scope>NUCLEOTIDE SEQUENCE [LARGE SCALE GENOMIC DNA]</scope>
    <source>
        <strain evidence="1">GZMU011</strain>
    </source>
</reference>
<organism evidence="1 2">
    <name type="scientific">Dendrobium thyrsiflorum</name>
    <name type="common">Pinecone-like raceme dendrobium</name>
    <name type="synonym">Orchid</name>
    <dbReference type="NCBI Taxonomy" id="117978"/>
    <lineage>
        <taxon>Eukaryota</taxon>
        <taxon>Viridiplantae</taxon>
        <taxon>Streptophyta</taxon>
        <taxon>Embryophyta</taxon>
        <taxon>Tracheophyta</taxon>
        <taxon>Spermatophyta</taxon>
        <taxon>Magnoliopsida</taxon>
        <taxon>Liliopsida</taxon>
        <taxon>Asparagales</taxon>
        <taxon>Orchidaceae</taxon>
        <taxon>Epidendroideae</taxon>
        <taxon>Malaxideae</taxon>
        <taxon>Dendrobiinae</taxon>
        <taxon>Dendrobium</taxon>
    </lineage>
</organism>
<protein>
    <submittedName>
        <fullName evidence="1">Uncharacterized protein</fullName>
    </submittedName>
</protein>
<evidence type="ECO:0000313" key="2">
    <source>
        <dbReference type="Proteomes" id="UP001552299"/>
    </source>
</evidence>
<dbReference type="AlphaFoldDB" id="A0ABD0V737"/>
<gene>
    <name evidence="1" type="ORF">M5K25_009973</name>
</gene>
<comment type="caution">
    <text evidence="1">The sequence shown here is derived from an EMBL/GenBank/DDBJ whole genome shotgun (WGS) entry which is preliminary data.</text>
</comment>
<dbReference type="EMBL" id="JANQDX010000008">
    <property type="protein sequence ID" value="KAL0920804.1"/>
    <property type="molecule type" value="Genomic_DNA"/>
</dbReference>